<keyword evidence="2" id="KW-1185">Reference proteome</keyword>
<reference evidence="2" key="1">
    <citation type="journal article" date="2019" name="Int. J. Syst. Evol. Microbiol.">
        <title>The Global Catalogue of Microorganisms (GCM) 10K type strain sequencing project: providing services to taxonomists for standard genome sequencing and annotation.</title>
        <authorList>
            <consortium name="The Broad Institute Genomics Platform"/>
            <consortium name="The Broad Institute Genome Sequencing Center for Infectious Disease"/>
            <person name="Wu L."/>
            <person name="Ma J."/>
        </authorList>
    </citation>
    <scope>NUCLEOTIDE SEQUENCE [LARGE SCALE GENOMIC DNA]</scope>
    <source>
        <strain evidence="2">JCM 31486</strain>
    </source>
</reference>
<protein>
    <submittedName>
        <fullName evidence="1">Uncharacterized protein</fullName>
    </submittedName>
</protein>
<sequence>MIAETEARNVPTPIAPLPFTSALGEALHRYLQKQGQQLIPLTFGNLPDLLPTDHNRRSVRLNRFVGRTIADRNLVEVPPAAHPTRTFLGGLAYMIVIGLTS</sequence>
<proteinExistence type="predicted"/>
<comment type="caution">
    <text evidence="1">The sequence shown here is derived from an EMBL/GenBank/DDBJ whole genome shotgun (WGS) entry which is preliminary data.</text>
</comment>
<accession>A0ABW3MD78</accession>
<organism evidence="1 2">
    <name type="scientific">Kibdelosporangium lantanae</name>
    <dbReference type="NCBI Taxonomy" id="1497396"/>
    <lineage>
        <taxon>Bacteria</taxon>
        <taxon>Bacillati</taxon>
        <taxon>Actinomycetota</taxon>
        <taxon>Actinomycetes</taxon>
        <taxon>Pseudonocardiales</taxon>
        <taxon>Pseudonocardiaceae</taxon>
        <taxon>Kibdelosporangium</taxon>
    </lineage>
</organism>
<dbReference type="EMBL" id="JBHTIS010001318">
    <property type="protein sequence ID" value="MFD1047932.1"/>
    <property type="molecule type" value="Genomic_DNA"/>
</dbReference>
<evidence type="ECO:0000313" key="2">
    <source>
        <dbReference type="Proteomes" id="UP001597045"/>
    </source>
</evidence>
<name>A0ABW3MD78_9PSEU</name>
<dbReference type="Proteomes" id="UP001597045">
    <property type="component" value="Unassembled WGS sequence"/>
</dbReference>
<gene>
    <name evidence="1" type="ORF">ACFQ1S_21540</name>
</gene>
<evidence type="ECO:0000313" key="1">
    <source>
        <dbReference type="EMBL" id="MFD1047932.1"/>
    </source>
</evidence>